<dbReference type="EMBL" id="JAHRIO010095364">
    <property type="protein sequence ID" value="MEQ2190051.1"/>
    <property type="molecule type" value="Genomic_DNA"/>
</dbReference>
<feature type="region of interest" description="Disordered" evidence="1">
    <location>
        <begin position="72"/>
        <end position="102"/>
    </location>
</feature>
<comment type="caution">
    <text evidence="2">The sequence shown here is derived from an EMBL/GenBank/DDBJ whole genome shotgun (WGS) entry which is preliminary data.</text>
</comment>
<proteinExistence type="predicted"/>
<reference evidence="2 3" key="1">
    <citation type="submission" date="2021-06" db="EMBL/GenBank/DDBJ databases">
        <authorList>
            <person name="Palmer J.M."/>
        </authorList>
    </citation>
    <scope>NUCLEOTIDE SEQUENCE [LARGE SCALE GENOMIC DNA]</scope>
    <source>
        <strain evidence="2 3">GA_2019</strain>
        <tissue evidence="2">Muscle</tissue>
    </source>
</reference>
<evidence type="ECO:0000313" key="2">
    <source>
        <dbReference type="EMBL" id="MEQ2190051.1"/>
    </source>
</evidence>
<name>A0ABV0Q2N5_9TELE</name>
<evidence type="ECO:0000256" key="1">
    <source>
        <dbReference type="SAM" id="MobiDB-lite"/>
    </source>
</evidence>
<evidence type="ECO:0000313" key="3">
    <source>
        <dbReference type="Proteomes" id="UP001476798"/>
    </source>
</evidence>
<organism evidence="2 3">
    <name type="scientific">Goodea atripinnis</name>
    <dbReference type="NCBI Taxonomy" id="208336"/>
    <lineage>
        <taxon>Eukaryota</taxon>
        <taxon>Metazoa</taxon>
        <taxon>Chordata</taxon>
        <taxon>Craniata</taxon>
        <taxon>Vertebrata</taxon>
        <taxon>Euteleostomi</taxon>
        <taxon>Actinopterygii</taxon>
        <taxon>Neopterygii</taxon>
        <taxon>Teleostei</taxon>
        <taxon>Neoteleostei</taxon>
        <taxon>Acanthomorphata</taxon>
        <taxon>Ovalentaria</taxon>
        <taxon>Atherinomorphae</taxon>
        <taxon>Cyprinodontiformes</taxon>
        <taxon>Goodeidae</taxon>
        <taxon>Goodea</taxon>
    </lineage>
</organism>
<sequence>MYFGVSASDKFVSDDTSQIAYIISLLKGQALRSNRCSLARPVSPLLREPKISLLVDVCTMVRQGILGSIARSDQKREPVSGAGGSDGPNFTNQLSPLPSKIAPLCSTETISFPSPH</sequence>
<dbReference type="Proteomes" id="UP001476798">
    <property type="component" value="Unassembled WGS sequence"/>
</dbReference>
<protein>
    <submittedName>
        <fullName evidence="2">Uncharacterized protein</fullName>
    </submittedName>
</protein>
<keyword evidence="3" id="KW-1185">Reference proteome</keyword>
<gene>
    <name evidence="2" type="ORF">GOODEAATRI_031514</name>
</gene>
<accession>A0ABV0Q2N5</accession>